<comment type="similarity">
    <text evidence="1">Belongs to the PrpD family.</text>
</comment>
<protein>
    <submittedName>
        <fullName evidence="4">MmgE/PrpD family protein</fullName>
    </submittedName>
</protein>
<dbReference type="EMBL" id="CP094929">
    <property type="protein sequence ID" value="UOM50145.1"/>
    <property type="molecule type" value="Genomic_DNA"/>
</dbReference>
<dbReference type="Pfam" id="PF03972">
    <property type="entry name" value="MmgE_PrpD_N"/>
    <property type="match status" value="1"/>
</dbReference>
<feature type="domain" description="MmgE/PrpD N-terminal" evidence="2">
    <location>
        <begin position="7"/>
        <end position="249"/>
    </location>
</feature>
<reference evidence="5" key="1">
    <citation type="journal article" date="2024" name="J Bioinform Genom">
        <title>Complete genome sequence of the type strain bacterium Sphaerochaeta associata GLS2t (VKM B-2742)t.</title>
        <authorList>
            <person name="Troshina O.Y."/>
            <person name="Tepeeva A.N."/>
            <person name="Arzamasceva V.O."/>
            <person name="Whitman W.B."/>
            <person name="Varghese N."/>
            <person name="Shapiro N."/>
            <person name="Woyke T."/>
            <person name="Kripides N.C."/>
            <person name="Vasilenko O.V."/>
        </authorList>
    </citation>
    <scope>NUCLEOTIDE SEQUENCE [LARGE SCALE GENOMIC DNA]</scope>
    <source>
        <strain evidence="5">GLS2T</strain>
    </source>
</reference>
<dbReference type="PANTHER" id="PTHR16943">
    <property type="entry name" value="2-METHYLCITRATE DEHYDRATASE-RELATED"/>
    <property type="match status" value="1"/>
</dbReference>
<accession>A0ABY4D815</accession>
<evidence type="ECO:0000313" key="5">
    <source>
        <dbReference type="Proteomes" id="UP000829708"/>
    </source>
</evidence>
<dbReference type="Pfam" id="PF19305">
    <property type="entry name" value="MmgE_PrpD_C"/>
    <property type="match status" value="1"/>
</dbReference>
<dbReference type="InterPro" id="IPR005656">
    <property type="entry name" value="MmgE_PrpD"/>
</dbReference>
<dbReference type="InterPro" id="IPR045336">
    <property type="entry name" value="MmgE_PrpD_N"/>
</dbReference>
<name>A0ABY4D815_9SPIR</name>
<evidence type="ECO:0000313" key="4">
    <source>
        <dbReference type="EMBL" id="UOM50145.1"/>
    </source>
</evidence>
<dbReference type="Proteomes" id="UP000829708">
    <property type="component" value="Chromosome"/>
</dbReference>
<dbReference type="InterPro" id="IPR042188">
    <property type="entry name" value="MmgE/PrpD_sf_2"/>
</dbReference>
<evidence type="ECO:0000256" key="1">
    <source>
        <dbReference type="ARBA" id="ARBA00006174"/>
    </source>
</evidence>
<dbReference type="RefSeq" id="WP_244771537.1">
    <property type="nucleotide sequence ID" value="NZ_CP094929.1"/>
</dbReference>
<dbReference type="PANTHER" id="PTHR16943:SF8">
    <property type="entry name" value="2-METHYLCITRATE DEHYDRATASE"/>
    <property type="match status" value="1"/>
</dbReference>
<sequence length="465" mass="51487">MATVTDKIIDFTMNTQFENIPPDIIHEAKRSLLDSIGSLFTGYATEKGKIALNLANRFGGAEESSVIGSVLKIPCTTAAMANSELMYALDFDSVPHIPPFIIPPVLAMAECNHRSGKDVLVAIVIGQELAKRIDNSMNSIIQSVSGSGGKPKTPDVFGNSNEHMLGAGLAVGRLMGLDRERLENALGLAGYLCSLPVGRDWEDTMPKSIVKYSPAGWNCQAAVTACLLAEQGYTGSRTMLDNPYGFHVFYGAAVWNPALITDGLGESWEFPDCQYKLYPCCRFLQSAIDCLMDLVAEHKFIPDEIAWIKAYSLPFLAHPDQLSVTTQIDAQYSFPYAAAMAVHNIKCGVDWQNPNIIRDPEIQSFMKKVSIVGDPKAGEEKKKDPKSWYARVEMEVEGIIYSKETYYSKGTNIDKYRLSDDELIAKFRHNASPILTERKIENAIKQIMELENLDDIADLMKFLTI</sequence>
<evidence type="ECO:0000259" key="3">
    <source>
        <dbReference type="Pfam" id="PF19305"/>
    </source>
</evidence>
<dbReference type="Gene3D" id="1.10.4100.10">
    <property type="entry name" value="2-methylcitrate dehydratase PrpD"/>
    <property type="match status" value="1"/>
</dbReference>
<dbReference type="InterPro" id="IPR036148">
    <property type="entry name" value="MmgE/PrpD_sf"/>
</dbReference>
<dbReference type="InterPro" id="IPR045337">
    <property type="entry name" value="MmgE_PrpD_C"/>
</dbReference>
<evidence type="ECO:0000259" key="2">
    <source>
        <dbReference type="Pfam" id="PF03972"/>
    </source>
</evidence>
<proteinExistence type="inferred from homology"/>
<organism evidence="4 5">
    <name type="scientific">Sphaerochaeta associata</name>
    <dbReference type="NCBI Taxonomy" id="1129264"/>
    <lineage>
        <taxon>Bacteria</taxon>
        <taxon>Pseudomonadati</taxon>
        <taxon>Spirochaetota</taxon>
        <taxon>Spirochaetia</taxon>
        <taxon>Spirochaetales</taxon>
        <taxon>Sphaerochaetaceae</taxon>
        <taxon>Sphaerochaeta</taxon>
    </lineage>
</organism>
<dbReference type="SUPFAM" id="SSF103378">
    <property type="entry name" value="2-methylcitrate dehydratase PrpD"/>
    <property type="match status" value="1"/>
</dbReference>
<dbReference type="InterPro" id="IPR042183">
    <property type="entry name" value="MmgE/PrpD_sf_1"/>
</dbReference>
<gene>
    <name evidence="4" type="ORF">MUG09_11330</name>
</gene>
<dbReference type="Gene3D" id="3.30.1330.120">
    <property type="entry name" value="2-methylcitrate dehydratase PrpD"/>
    <property type="match status" value="1"/>
</dbReference>
<feature type="domain" description="MmgE/PrpD C-terminal" evidence="3">
    <location>
        <begin position="278"/>
        <end position="448"/>
    </location>
</feature>
<keyword evidence="5" id="KW-1185">Reference proteome</keyword>